<dbReference type="SUPFAM" id="SSF46626">
    <property type="entry name" value="Cytochrome c"/>
    <property type="match status" value="1"/>
</dbReference>
<keyword evidence="2 6" id="KW-0349">Heme</keyword>
<dbReference type="Proteomes" id="UP001606210">
    <property type="component" value="Unassembled WGS sequence"/>
</dbReference>
<dbReference type="PRINTS" id="PR00606">
    <property type="entry name" value="CYTCHROMECID"/>
</dbReference>
<keyword evidence="7" id="KW-0732">Signal</keyword>
<keyword evidence="10" id="KW-1185">Reference proteome</keyword>
<dbReference type="RefSeq" id="WP_394476051.1">
    <property type="nucleotide sequence ID" value="NZ_JBIGHV010000001.1"/>
</dbReference>
<dbReference type="EMBL" id="JBIGHV010000001">
    <property type="protein sequence ID" value="MFG6428991.1"/>
    <property type="molecule type" value="Genomic_DNA"/>
</dbReference>
<evidence type="ECO:0000256" key="4">
    <source>
        <dbReference type="ARBA" id="ARBA00022982"/>
    </source>
</evidence>
<proteinExistence type="predicted"/>
<evidence type="ECO:0000259" key="8">
    <source>
        <dbReference type="PROSITE" id="PS51007"/>
    </source>
</evidence>
<evidence type="ECO:0000256" key="6">
    <source>
        <dbReference type="PROSITE-ProRule" id="PRU00433"/>
    </source>
</evidence>
<evidence type="ECO:0000256" key="1">
    <source>
        <dbReference type="ARBA" id="ARBA00022448"/>
    </source>
</evidence>
<evidence type="ECO:0000256" key="3">
    <source>
        <dbReference type="ARBA" id="ARBA00022723"/>
    </source>
</evidence>
<evidence type="ECO:0000256" key="2">
    <source>
        <dbReference type="ARBA" id="ARBA00022617"/>
    </source>
</evidence>
<accession>A0ABW7EXA3</accession>
<evidence type="ECO:0000256" key="7">
    <source>
        <dbReference type="SAM" id="SignalP"/>
    </source>
</evidence>
<dbReference type="Gene3D" id="1.10.760.10">
    <property type="entry name" value="Cytochrome c-like domain"/>
    <property type="match status" value="1"/>
</dbReference>
<name>A0ABW7EXA3_9BURK</name>
<organism evidence="9 10">
    <name type="scientific">Pelomonas parva</name>
    <dbReference type="NCBI Taxonomy" id="3299032"/>
    <lineage>
        <taxon>Bacteria</taxon>
        <taxon>Pseudomonadati</taxon>
        <taxon>Pseudomonadota</taxon>
        <taxon>Betaproteobacteria</taxon>
        <taxon>Burkholderiales</taxon>
        <taxon>Sphaerotilaceae</taxon>
        <taxon>Roseateles</taxon>
    </lineage>
</organism>
<comment type="caution">
    <text evidence="9">The sequence shown here is derived from an EMBL/GenBank/DDBJ whole genome shotgun (WGS) entry which is preliminary data.</text>
</comment>
<protein>
    <submittedName>
        <fullName evidence="9">C-type cytochrome</fullName>
    </submittedName>
</protein>
<keyword evidence="4" id="KW-0249">Electron transport</keyword>
<feature type="signal peptide" evidence="7">
    <location>
        <begin position="1"/>
        <end position="19"/>
    </location>
</feature>
<dbReference type="PROSITE" id="PS51007">
    <property type="entry name" value="CYTC"/>
    <property type="match status" value="1"/>
</dbReference>
<dbReference type="InterPro" id="IPR002324">
    <property type="entry name" value="Cyt_c_ID"/>
</dbReference>
<evidence type="ECO:0000313" key="10">
    <source>
        <dbReference type="Proteomes" id="UP001606210"/>
    </source>
</evidence>
<keyword evidence="5 6" id="KW-0408">Iron</keyword>
<feature type="domain" description="Cytochrome c" evidence="8">
    <location>
        <begin position="9"/>
        <end position="100"/>
    </location>
</feature>
<sequence>MKNVLILSLALIAPAAAFANQELAQKKNCMACHAVDKKLVGPSYKDVAAKYAKDKDATKKLAEKIIKGGKDAWGPVPMPPNPQVTPAEAETLAKWVLSVK</sequence>
<dbReference type="InterPro" id="IPR009056">
    <property type="entry name" value="Cyt_c-like_dom"/>
</dbReference>
<feature type="chain" id="PRO_5046834562" evidence="7">
    <location>
        <begin position="20"/>
        <end position="100"/>
    </location>
</feature>
<reference evidence="9 10" key="1">
    <citation type="submission" date="2024-08" db="EMBL/GenBank/DDBJ databases">
        <authorList>
            <person name="Lu H."/>
        </authorList>
    </citation>
    <scope>NUCLEOTIDE SEQUENCE [LARGE SCALE GENOMIC DNA]</scope>
    <source>
        <strain evidence="9 10">LYH14W</strain>
    </source>
</reference>
<evidence type="ECO:0000313" key="9">
    <source>
        <dbReference type="EMBL" id="MFG6428991.1"/>
    </source>
</evidence>
<dbReference type="InterPro" id="IPR036909">
    <property type="entry name" value="Cyt_c-like_dom_sf"/>
</dbReference>
<dbReference type="Pfam" id="PF00034">
    <property type="entry name" value="Cytochrom_C"/>
    <property type="match status" value="1"/>
</dbReference>
<gene>
    <name evidence="9" type="ORF">ACG00Y_03665</name>
</gene>
<keyword evidence="1" id="KW-0813">Transport</keyword>
<keyword evidence="3 6" id="KW-0479">Metal-binding</keyword>
<evidence type="ECO:0000256" key="5">
    <source>
        <dbReference type="ARBA" id="ARBA00023004"/>
    </source>
</evidence>